<accession>A0A5E4YUY9</accession>
<organism evidence="2 3">
    <name type="scientific">Pandoraea horticolens</name>
    <dbReference type="NCBI Taxonomy" id="2508298"/>
    <lineage>
        <taxon>Bacteria</taxon>
        <taxon>Pseudomonadati</taxon>
        <taxon>Pseudomonadota</taxon>
        <taxon>Betaproteobacteria</taxon>
        <taxon>Burkholderiales</taxon>
        <taxon>Burkholderiaceae</taxon>
        <taxon>Pandoraea</taxon>
    </lineage>
</organism>
<evidence type="ECO:0000313" key="3">
    <source>
        <dbReference type="Proteomes" id="UP000343317"/>
    </source>
</evidence>
<keyword evidence="3" id="KW-1185">Reference proteome</keyword>
<name>A0A5E4YUY9_9BURK</name>
<dbReference type="InterPro" id="IPR036259">
    <property type="entry name" value="MFS_trans_sf"/>
</dbReference>
<sequence>MNANIQTIGSRSCSPRLRGRRWGTGLPIAGLGYTGAAVVFGTLLQVLVGAYFWMSRYSASFALLAFILSSLLLVRQRASAKAH</sequence>
<dbReference type="EMBL" id="CABPSM010000021">
    <property type="protein sequence ID" value="VVE52661.1"/>
    <property type="molecule type" value="Genomic_DNA"/>
</dbReference>
<keyword evidence="1" id="KW-1133">Transmembrane helix</keyword>
<reference evidence="2 3" key="1">
    <citation type="submission" date="2019-08" db="EMBL/GenBank/DDBJ databases">
        <authorList>
            <person name="Peeters C."/>
        </authorList>
    </citation>
    <scope>NUCLEOTIDE SEQUENCE [LARGE SCALE GENOMIC DNA]</scope>
    <source>
        <strain evidence="2 3">LMG 31112</strain>
    </source>
</reference>
<evidence type="ECO:0000313" key="2">
    <source>
        <dbReference type="EMBL" id="VVE52661.1"/>
    </source>
</evidence>
<dbReference type="SUPFAM" id="SSF103473">
    <property type="entry name" value="MFS general substrate transporter"/>
    <property type="match status" value="1"/>
</dbReference>
<keyword evidence="1" id="KW-0472">Membrane</keyword>
<dbReference type="AlphaFoldDB" id="A0A5E4YUY9"/>
<protein>
    <submittedName>
        <fullName evidence="2">Membrane protein</fullName>
    </submittedName>
</protein>
<evidence type="ECO:0000256" key="1">
    <source>
        <dbReference type="SAM" id="Phobius"/>
    </source>
</evidence>
<gene>
    <name evidence="2" type="ORF">PHO31112_04797</name>
</gene>
<dbReference type="Proteomes" id="UP000343317">
    <property type="component" value="Unassembled WGS sequence"/>
</dbReference>
<keyword evidence="1" id="KW-0812">Transmembrane</keyword>
<feature type="transmembrane region" description="Helical" evidence="1">
    <location>
        <begin position="26"/>
        <end position="51"/>
    </location>
</feature>
<feature type="transmembrane region" description="Helical" evidence="1">
    <location>
        <begin position="57"/>
        <end position="74"/>
    </location>
</feature>
<proteinExistence type="predicted"/>